<sequence length="59" mass="6548">MPFMRELPPGCFGFYKVPDIDSDLRPCVLFLLGTSDWLVEVTVIKAELPRVSRVGPPAA</sequence>
<evidence type="ECO:0000313" key="2">
    <source>
        <dbReference type="Proteomes" id="UP000316714"/>
    </source>
</evidence>
<organism evidence="1 2">
    <name type="scientific">Posidoniimonas corsicana</name>
    <dbReference type="NCBI Taxonomy" id="1938618"/>
    <lineage>
        <taxon>Bacteria</taxon>
        <taxon>Pseudomonadati</taxon>
        <taxon>Planctomycetota</taxon>
        <taxon>Planctomycetia</taxon>
        <taxon>Pirellulales</taxon>
        <taxon>Lacipirellulaceae</taxon>
        <taxon>Posidoniimonas</taxon>
    </lineage>
</organism>
<dbReference type="Proteomes" id="UP000316714">
    <property type="component" value="Unassembled WGS sequence"/>
</dbReference>
<evidence type="ECO:0000313" key="1">
    <source>
        <dbReference type="EMBL" id="TWT30230.1"/>
    </source>
</evidence>
<keyword evidence="2" id="KW-1185">Reference proteome</keyword>
<name>A0A5C5UXA7_9BACT</name>
<proteinExistence type="predicted"/>
<protein>
    <submittedName>
        <fullName evidence="1">Uncharacterized protein</fullName>
    </submittedName>
</protein>
<dbReference type="EMBL" id="SIHJ01000005">
    <property type="protein sequence ID" value="TWT30230.1"/>
    <property type="molecule type" value="Genomic_DNA"/>
</dbReference>
<dbReference type="AlphaFoldDB" id="A0A5C5UXA7"/>
<gene>
    <name evidence="1" type="ORF">KOR34_47880</name>
</gene>
<comment type="caution">
    <text evidence="1">The sequence shown here is derived from an EMBL/GenBank/DDBJ whole genome shotgun (WGS) entry which is preliminary data.</text>
</comment>
<reference evidence="1 2" key="1">
    <citation type="submission" date="2019-02" db="EMBL/GenBank/DDBJ databases">
        <title>Deep-cultivation of Planctomycetes and their phenomic and genomic characterization uncovers novel biology.</title>
        <authorList>
            <person name="Wiegand S."/>
            <person name="Jogler M."/>
            <person name="Boedeker C."/>
            <person name="Pinto D."/>
            <person name="Vollmers J."/>
            <person name="Rivas-Marin E."/>
            <person name="Kohn T."/>
            <person name="Peeters S.H."/>
            <person name="Heuer A."/>
            <person name="Rast P."/>
            <person name="Oberbeckmann S."/>
            <person name="Bunk B."/>
            <person name="Jeske O."/>
            <person name="Meyerdierks A."/>
            <person name="Storesund J.E."/>
            <person name="Kallscheuer N."/>
            <person name="Luecker S."/>
            <person name="Lage O.M."/>
            <person name="Pohl T."/>
            <person name="Merkel B.J."/>
            <person name="Hornburger P."/>
            <person name="Mueller R.-W."/>
            <person name="Bruemmer F."/>
            <person name="Labrenz M."/>
            <person name="Spormann A.M."/>
            <person name="Op Den Camp H."/>
            <person name="Overmann J."/>
            <person name="Amann R."/>
            <person name="Jetten M.S.M."/>
            <person name="Mascher T."/>
            <person name="Medema M.H."/>
            <person name="Devos D.P."/>
            <person name="Kaster A.-K."/>
            <person name="Ovreas L."/>
            <person name="Rohde M."/>
            <person name="Galperin M.Y."/>
            <person name="Jogler C."/>
        </authorList>
    </citation>
    <scope>NUCLEOTIDE SEQUENCE [LARGE SCALE GENOMIC DNA]</scope>
    <source>
        <strain evidence="1 2">KOR34</strain>
    </source>
</reference>
<accession>A0A5C5UXA7</accession>